<dbReference type="EMBL" id="JALLPB020000428">
    <property type="protein sequence ID" value="KAL3809219.1"/>
    <property type="molecule type" value="Genomic_DNA"/>
</dbReference>
<dbReference type="Proteomes" id="UP001530377">
    <property type="component" value="Unassembled WGS sequence"/>
</dbReference>
<gene>
    <name evidence="1" type="ORF">ACHAXA_005426</name>
</gene>
<sequence>MTAMTTSRRTIVEALQYREARQSIVSSYVLTDTSPPSRINAVWRQKVIHWYFTVVAALRRQHAASSAASPGSSSSDVNPFDRTMVHVSASLLDGYLASLSGERAMRYKRRAAYQLLATTCLLLGMRLARHESIKEDLVSTDGGGGLKRAKTHRTNMNDAINEASTAAATRVAIPTAATILRISAAPMSITERHVLAMVNELTGSRSFPRSGGVVTALDYVRALSSSFPSSGYTDEEEDLPVSLGPDGAEEARRLADLALVDSTYPPLRPAVLACAVISLVLSKSSSSSDVVRRCVHRSVLGRLADDPELVRAACKAESHLRVLRSEPPSRDARRAIIAPPTSHLIPLEDD</sequence>
<evidence type="ECO:0000313" key="1">
    <source>
        <dbReference type="EMBL" id="KAL3809219.1"/>
    </source>
</evidence>
<reference evidence="1 2" key="1">
    <citation type="submission" date="2024-10" db="EMBL/GenBank/DDBJ databases">
        <title>Updated reference genomes for cyclostephanoid diatoms.</title>
        <authorList>
            <person name="Roberts W.R."/>
            <person name="Alverson A.J."/>
        </authorList>
    </citation>
    <scope>NUCLEOTIDE SEQUENCE [LARGE SCALE GENOMIC DNA]</scope>
    <source>
        <strain evidence="1 2">AJA228-03</strain>
    </source>
</reference>
<accession>A0ABD3R910</accession>
<name>A0ABD3R910_9STRA</name>
<proteinExistence type="predicted"/>
<dbReference type="Gene3D" id="1.10.472.10">
    <property type="entry name" value="Cyclin-like"/>
    <property type="match status" value="1"/>
</dbReference>
<dbReference type="AlphaFoldDB" id="A0ABD3R910"/>
<organism evidence="1 2">
    <name type="scientific">Cyclostephanos tholiformis</name>
    <dbReference type="NCBI Taxonomy" id="382380"/>
    <lineage>
        <taxon>Eukaryota</taxon>
        <taxon>Sar</taxon>
        <taxon>Stramenopiles</taxon>
        <taxon>Ochrophyta</taxon>
        <taxon>Bacillariophyta</taxon>
        <taxon>Coscinodiscophyceae</taxon>
        <taxon>Thalassiosirophycidae</taxon>
        <taxon>Stephanodiscales</taxon>
        <taxon>Stephanodiscaceae</taxon>
        <taxon>Cyclostephanos</taxon>
    </lineage>
</organism>
<evidence type="ECO:0008006" key="3">
    <source>
        <dbReference type="Google" id="ProtNLM"/>
    </source>
</evidence>
<evidence type="ECO:0000313" key="2">
    <source>
        <dbReference type="Proteomes" id="UP001530377"/>
    </source>
</evidence>
<protein>
    <recommendedName>
        <fullName evidence="3">Cyclin N-terminal domain-containing protein</fullName>
    </recommendedName>
</protein>
<comment type="caution">
    <text evidence="1">The sequence shown here is derived from an EMBL/GenBank/DDBJ whole genome shotgun (WGS) entry which is preliminary data.</text>
</comment>
<keyword evidence="2" id="KW-1185">Reference proteome</keyword>